<keyword evidence="6 7" id="KW-0067">ATP-binding</keyword>
<reference evidence="10 11" key="1">
    <citation type="submission" date="2019-02" db="EMBL/GenBank/DDBJ databases">
        <title>Deep-cultivation of Planctomycetes and their phenomic and genomic characterization uncovers novel biology.</title>
        <authorList>
            <person name="Wiegand S."/>
            <person name="Jogler M."/>
            <person name="Boedeker C."/>
            <person name="Pinto D."/>
            <person name="Vollmers J."/>
            <person name="Rivas-Marin E."/>
            <person name="Kohn T."/>
            <person name="Peeters S.H."/>
            <person name="Heuer A."/>
            <person name="Rast P."/>
            <person name="Oberbeckmann S."/>
            <person name="Bunk B."/>
            <person name="Jeske O."/>
            <person name="Meyerdierks A."/>
            <person name="Storesund J.E."/>
            <person name="Kallscheuer N."/>
            <person name="Luecker S."/>
            <person name="Lage O.M."/>
            <person name="Pohl T."/>
            <person name="Merkel B.J."/>
            <person name="Hornburger P."/>
            <person name="Mueller R.-W."/>
            <person name="Bruemmer F."/>
            <person name="Labrenz M."/>
            <person name="Spormann A.M."/>
            <person name="Op Den Camp H."/>
            <person name="Overmann J."/>
            <person name="Amann R."/>
            <person name="Jetten M.S.M."/>
            <person name="Mascher T."/>
            <person name="Medema M.H."/>
            <person name="Devos D.P."/>
            <person name="Kaster A.-K."/>
            <person name="Ovreas L."/>
            <person name="Rohde M."/>
            <person name="Galperin M.Y."/>
            <person name="Jogler C."/>
        </authorList>
    </citation>
    <scope>NUCLEOTIDE SEQUENCE [LARGE SCALE GENOMIC DNA]</scope>
    <source>
        <strain evidence="10 11">Pan54</strain>
    </source>
</reference>
<sequence length="463" mass="50500">MSIGPAEHTVIGPGEDNSETPAPMSVLSPGEKLDKFEIVRELGRGGMGVIYLARDLTLDRQVAIKVLSPQFSRDKSSLGRFLTEARSAGQLNHPNVVSVYEVVQRPEFGTYIVMEYLPNGSVAERLQNRVPSDTKWATAVVLDAAKGLAAAHEIGLTHRDIKPANLLVADHEVVKVGDFGLARAQRVEDARLTQNGQILGTPYFMSPEQCVGKEVDARSDLYSLGATYFTLLAGVSPFEESGSTMEIIVAHVNRPAPNLASLHPKIPGVCSRIVERALSKNPDDRYQTAEEMIADLEVILPILEEGTASVTFSYRGGKTNKLDSLVLPSERKDPPSSGSRSSILSRMTRRTSKNSDSQISRDSASRHSAIQLHSSPSSASKSIAEKNSSSDAIASHELQKSGSPLNRVVESPDHDRVREDVFTVEAGNVILAWPTGMTSQEVDGIERWFELMIEKLRHNSKPQ</sequence>
<dbReference type="EC" id="2.7.11.1" evidence="1"/>
<dbReference type="PANTHER" id="PTHR43289:SF6">
    <property type="entry name" value="SERINE_THREONINE-PROTEIN KINASE NEKL-3"/>
    <property type="match status" value="1"/>
</dbReference>
<evidence type="ECO:0000256" key="8">
    <source>
        <dbReference type="SAM" id="MobiDB-lite"/>
    </source>
</evidence>
<feature type="compositionally biased region" description="Low complexity" evidence="8">
    <location>
        <begin position="336"/>
        <end position="345"/>
    </location>
</feature>
<dbReference type="SUPFAM" id="SSF56112">
    <property type="entry name" value="Protein kinase-like (PK-like)"/>
    <property type="match status" value="1"/>
</dbReference>
<evidence type="ECO:0000259" key="9">
    <source>
        <dbReference type="PROSITE" id="PS50011"/>
    </source>
</evidence>
<keyword evidence="11" id="KW-1185">Reference proteome</keyword>
<dbReference type="Gene3D" id="3.30.200.20">
    <property type="entry name" value="Phosphorylase Kinase, domain 1"/>
    <property type="match status" value="1"/>
</dbReference>
<accession>A0A5C5XHY7</accession>
<evidence type="ECO:0000313" key="10">
    <source>
        <dbReference type="EMBL" id="TWT61765.1"/>
    </source>
</evidence>
<keyword evidence="4 7" id="KW-0547">Nucleotide-binding</keyword>
<protein>
    <recommendedName>
        <fullName evidence="1">non-specific serine/threonine protein kinase</fullName>
        <ecNumber evidence="1">2.7.11.1</ecNumber>
    </recommendedName>
</protein>
<dbReference type="OrthoDB" id="6111975at2"/>
<evidence type="ECO:0000256" key="4">
    <source>
        <dbReference type="ARBA" id="ARBA00022741"/>
    </source>
</evidence>
<feature type="region of interest" description="Disordered" evidence="8">
    <location>
        <begin position="1"/>
        <end position="28"/>
    </location>
</feature>
<dbReference type="PROSITE" id="PS00107">
    <property type="entry name" value="PROTEIN_KINASE_ATP"/>
    <property type="match status" value="1"/>
</dbReference>
<dbReference type="InterPro" id="IPR017441">
    <property type="entry name" value="Protein_kinase_ATP_BS"/>
</dbReference>
<dbReference type="GO" id="GO:0004674">
    <property type="term" value="F:protein serine/threonine kinase activity"/>
    <property type="evidence" value="ECO:0007669"/>
    <property type="project" value="UniProtKB-KW"/>
</dbReference>
<evidence type="ECO:0000313" key="11">
    <source>
        <dbReference type="Proteomes" id="UP000316095"/>
    </source>
</evidence>
<dbReference type="FunFam" id="1.10.510.10:FF:000021">
    <property type="entry name" value="Serine/threonine protein kinase"/>
    <property type="match status" value="1"/>
</dbReference>
<evidence type="ECO:0000256" key="2">
    <source>
        <dbReference type="ARBA" id="ARBA00022527"/>
    </source>
</evidence>
<feature type="region of interest" description="Disordered" evidence="8">
    <location>
        <begin position="325"/>
        <end position="391"/>
    </location>
</feature>
<evidence type="ECO:0000256" key="7">
    <source>
        <dbReference type="PROSITE-ProRule" id="PRU10141"/>
    </source>
</evidence>
<keyword evidence="2" id="KW-0723">Serine/threonine-protein kinase</keyword>
<dbReference type="RefSeq" id="WP_146503711.1">
    <property type="nucleotide sequence ID" value="NZ_SJPG01000001.1"/>
</dbReference>
<feature type="binding site" evidence="7">
    <location>
        <position position="65"/>
    </location>
    <ligand>
        <name>ATP</name>
        <dbReference type="ChEBI" id="CHEBI:30616"/>
    </ligand>
</feature>
<feature type="compositionally biased region" description="Polar residues" evidence="8">
    <location>
        <begin position="354"/>
        <end position="373"/>
    </location>
</feature>
<dbReference type="PROSITE" id="PS50011">
    <property type="entry name" value="PROTEIN_KINASE_DOM"/>
    <property type="match status" value="1"/>
</dbReference>
<dbReference type="EMBL" id="SJPG01000001">
    <property type="protein sequence ID" value="TWT61765.1"/>
    <property type="molecule type" value="Genomic_DNA"/>
</dbReference>
<evidence type="ECO:0000256" key="6">
    <source>
        <dbReference type="ARBA" id="ARBA00022840"/>
    </source>
</evidence>
<gene>
    <name evidence="10" type="primary">pknB_7</name>
    <name evidence="10" type="ORF">Pan54_25020</name>
</gene>
<evidence type="ECO:0000256" key="1">
    <source>
        <dbReference type="ARBA" id="ARBA00012513"/>
    </source>
</evidence>
<dbReference type="AlphaFoldDB" id="A0A5C5XHY7"/>
<keyword evidence="3 10" id="KW-0808">Transferase</keyword>
<dbReference type="InterPro" id="IPR008271">
    <property type="entry name" value="Ser/Thr_kinase_AS"/>
</dbReference>
<dbReference type="Pfam" id="PF00069">
    <property type="entry name" value="Pkinase"/>
    <property type="match status" value="1"/>
</dbReference>
<proteinExistence type="predicted"/>
<evidence type="ECO:0000256" key="5">
    <source>
        <dbReference type="ARBA" id="ARBA00022777"/>
    </source>
</evidence>
<keyword evidence="5 10" id="KW-0418">Kinase</keyword>
<dbReference type="InterPro" id="IPR000719">
    <property type="entry name" value="Prot_kinase_dom"/>
</dbReference>
<evidence type="ECO:0000256" key="3">
    <source>
        <dbReference type="ARBA" id="ARBA00022679"/>
    </source>
</evidence>
<dbReference type="PANTHER" id="PTHR43289">
    <property type="entry name" value="MITOGEN-ACTIVATED PROTEIN KINASE KINASE KINASE 20-RELATED"/>
    <property type="match status" value="1"/>
</dbReference>
<organism evidence="10 11">
    <name type="scientific">Rubinisphaera italica</name>
    <dbReference type="NCBI Taxonomy" id="2527969"/>
    <lineage>
        <taxon>Bacteria</taxon>
        <taxon>Pseudomonadati</taxon>
        <taxon>Planctomycetota</taxon>
        <taxon>Planctomycetia</taxon>
        <taxon>Planctomycetales</taxon>
        <taxon>Planctomycetaceae</taxon>
        <taxon>Rubinisphaera</taxon>
    </lineage>
</organism>
<dbReference type="PROSITE" id="PS00108">
    <property type="entry name" value="PROTEIN_KINASE_ST"/>
    <property type="match status" value="1"/>
</dbReference>
<dbReference type="CDD" id="cd14014">
    <property type="entry name" value="STKc_PknB_like"/>
    <property type="match status" value="1"/>
</dbReference>
<feature type="domain" description="Protein kinase" evidence="9">
    <location>
        <begin position="36"/>
        <end position="303"/>
    </location>
</feature>
<dbReference type="GO" id="GO:0005524">
    <property type="term" value="F:ATP binding"/>
    <property type="evidence" value="ECO:0007669"/>
    <property type="project" value="UniProtKB-UniRule"/>
</dbReference>
<dbReference type="Proteomes" id="UP000316095">
    <property type="component" value="Unassembled WGS sequence"/>
</dbReference>
<dbReference type="InterPro" id="IPR011009">
    <property type="entry name" value="Kinase-like_dom_sf"/>
</dbReference>
<name>A0A5C5XHY7_9PLAN</name>
<dbReference type="SMART" id="SM00220">
    <property type="entry name" value="S_TKc"/>
    <property type="match status" value="1"/>
</dbReference>
<dbReference type="Gene3D" id="1.10.510.10">
    <property type="entry name" value="Transferase(Phosphotransferase) domain 1"/>
    <property type="match status" value="1"/>
</dbReference>
<comment type="caution">
    <text evidence="10">The sequence shown here is derived from an EMBL/GenBank/DDBJ whole genome shotgun (WGS) entry which is preliminary data.</text>
</comment>